<sequence length="67" mass="7724">MIWFILLFIVIFGGSLTLMIRQRTEKREIVLVTTLLLLGFADWMSVFLNHKFKSSKVIALLIDLVGL</sequence>
<gene>
    <name evidence="2" type="ORF">D3P09_00715</name>
</gene>
<keyword evidence="3" id="KW-1185">Reference proteome</keyword>
<evidence type="ECO:0000313" key="2">
    <source>
        <dbReference type="EMBL" id="RJX40576.1"/>
    </source>
</evidence>
<dbReference type="RefSeq" id="WP_120106251.1">
    <property type="nucleotide sequence ID" value="NZ_QXQB01000001.1"/>
</dbReference>
<organism evidence="2 3">
    <name type="scientific">Paenibacillus pinisoli</name>
    <dbReference type="NCBI Taxonomy" id="1276110"/>
    <lineage>
        <taxon>Bacteria</taxon>
        <taxon>Bacillati</taxon>
        <taxon>Bacillota</taxon>
        <taxon>Bacilli</taxon>
        <taxon>Bacillales</taxon>
        <taxon>Paenibacillaceae</taxon>
        <taxon>Paenibacillus</taxon>
    </lineage>
</organism>
<evidence type="ECO:0000256" key="1">
    <source>
        <dbReference type="SAM" id="Phobius"/>
    </source>
</evidence>
<protein>
    <submittedName>
        <fullName evidence="2">Uncharacterized protein</fullName>
    </submittedName>
</protein>
<keyword evidence="1" id="KW-1133">Transmembrane helix</keyword>
<reference evidence="2 3" key="1">
    <citation type="submission" date="2018-09" db="EMBL/GenBank/DDBJ databases">
        <title>Paenibacillus aracenensis nov. sp. isolated from a cave in southern Spain.</title>
        <authorList>
            <person name="Jurado V."/>
            <person name="Gutierrez-Patricio S."/>
            <person name="Gonzalez-Pimentel J.L."/>
            <person name="Miller A.Z."/>
            <person name="Laiz L."/>
            <person name="Saiz-Jimenez C."/>
        </authorList>
    </citation>
    <scope>NUCLEOTIDE SEQUENCE [LARGE SCALE GENOMIC DNA]</scope>
    <source>
        <strain evidence="2 3">JCM 19203</strain>
    </source>
</reference>
<keyword evidence="1" id="KW-0812">Transmembrane</keyword>
<dbReference type="Proteomes" id="UP000267798">
    <property type="component" value="Unassembled WGS sequence"/>
</dbReference>
<name>A0A3A6PLG7_9BACL</name>
<dbReference type="EMBL" id="QXQB01000001">
    <property type="protein sequence ID" value="RJX40576.1"/>
    <property type="molecule type" value="Genomic_DNA"/>
</dbReference>
<proteinExistence type="predicted"/>
<feature type="transmembrane region" description="Helical" evidence="1">
    <location>
        <begin position="29"/>
        <end position="48"/>
    </location>
</feature>
<accession>A0A3A6PLG7</accession>
<comment type="caution">
    <text evidence="2">The sequence shown here is derived from an EMBL/GenBank/DDBJ whole genome shotgun (WGS) entry which is preliminary data.</text>
</comment>
<dbReference type="AlphaFoldDB" id="A0A3A6PLG7"/>
<keyword evidence="1" id="KW-0472">Membrane</keyword>
<dbReference type="OrthoDB" id="2630425at2"/>
<evidence type="ECO:0000313" key="3">
    <source>
        <dbReference type="Proteomes" id="UP000267798"/>
    </source>
</evidence>